<evidence type="ECO:0000256" key="2">
    <source>
        <dbReference type="ARBA" id="ARBA00008077"/>
    </source>
</evidence>
<evidence type="ECO:0000256" key="5">
    <source>
        <dbReference type="ARBA" id="ARBA00022989"/>
    </source>
</evidence>
<dbReference type="PRINTS" id="PR00489">
    <property type="entry name" value="FRIZZLED"/>
</dbReference>
<dbReference type="InParanoid" id="A0A482XKX7"/>
<evidence type="ECO:0000259" key="13">
    <source>
        <dbReference type="PROSITE" id="PS50038"/>
    </source>
</evidence>
<evidence type="ECO:0000256" key="7">
    <source>
        <dbReference type="ARBA" id="ARBA00023157"/>
    </source>
</evidence>
<dbReference type="SUPFAM" id="SSF63501">
    <property type="entry name" value="Frizzled cysteine-rich domain"/>
    <property type="match status" value="1"/>
</dbReference>
<gene>
    <name evidence="15" type="ORF">LSTR_LSTR008325</name>
</gene>
<dbReference type="AlphaFoldDB" id="A0A482XKX7"/>
<dbReference type="Gene3D" id="1.10.2000.10">
    <property type="entry name" value="Frizzled cysteine-rich domain"/>
    <property type="match status" value="1"/>
</dbReference>
<dbReference type="InterPro" id="IPR017981">
    <property type="entry name" value="GPCR_2-like_7TM"/>
</dbReference>
<feature type="chain" id="PRO_5019855433" description="Frizzled-4" evidence="12">
    <location>
        <begin position="24"/>
        <end position="531"/>
    </location>
</feature>
<feature type="transmembrane region" description="Helical" evidence="11">
    <location>
        <begin position="386"/>
        <end position="405"/>
    </location>
</feature>
<dbReference type="InterPro" id="IPR036790">
    <property type="entry name" value="Frizzled_dom_sf"/>
</dbReference>
<feature type="signal peptide" evidence="12">
    <location>
        <begin position="1"/>
        <end position="23"/>
    </location>
</feature>
<dbReference type="EMBL" id="QKKF02007569">
    <property type="protein sequence ID" value="RZF45948.1"/>
    <property type="molecule type" value="Genomic_DNA"/>
</dbReference>
<feature type="disulfide bond" evidence="9">
    <location>
        <begin position="26"/>
        <end position="87"/>
    </location>
</feature>
<feature type="transmembrane region" description="Helical" evidence="11">
    <location>
        <begin position="246"/>
        <end position="277"/>
    </location>
</feature>
<feature type="transmembrane region" description="Helical" evidence="11">
    <location>
        <begin position="216"/>
        <end position="234"/>
    </location>
</feature>
<keyword evidence="5 11" id="KW-1133">Transmembrane helix</keyword>
<feature type="transmembrane region" description="Helical" evidence="11">
    <location>
        <begin position="426"/>
        <end position="449"/>
    </location>
</feature>
<evidence type="ECO:0000256" key="8">
    <source>
        <dbReference type="ARBA" id="ARBA00023170"/>
    </source>
</evidence>
<keyword evidence="3" id="KW-0217">Developmental protein</keyword>
<feature type="disulfide bond" evidence="9">
    <location>
        <begin position="102"/>
        <end position="126"/>
    </location>
</feature>
<keyword evidence="12" id="KW-0732">Signal</keyword>
<dbReference type="GO" id="GO:0016020">
    <property type="term" value="C:membrane"/>
    <property type="evidence" value="ECO:0007669"/>
    <property type="project" value="UniProtKB-SubCell"/>
</dbReference>
<dbReference type="PROSITE" id="PS50261">
    <property type="entry name" value="G_PROTEIN_RECEP_F2_4"/>
    <property type="match status" value="1"/>
</dbReference>
<reference evidence="15 16" key="1">
    <citation type="journal article" date="2017" name="Gigascience">
        <title>Genome sequence of the small brown planthopper, Laodelphax striatellus.</title>
        <authorList>
            <person name="Zhu J."/>
            <person name="Jiang F."/>
            <person name="Wang X."/>
            <person name="Yang P."/>
            <person name="Bao Y."/>
            <person name="Zhao W."/>
            <person name="Wang W."/>
            <person name="Lu H."/>
            <person name="Wang Q."/>
            <person name="Cui N."/>
            <person name="Li J."/>
            <person name="Chen X."/>
            <person name="Luo L."/>
            <person name="Yu J."/>
            <person name="Kang L."/>
            <person name="Cui F."/>
        </authorList>
    </citation>
    <scope>NUCLEOTIDE SEQUENCE [LARGE SCALE GENOMIC DNA]</scope>
    <source>
        <strain evidence="15">Lst14</strain>
    </source>
</reference>
<evidence type="ECO:0000256" key="12">
    <source>
        <dbReference type="SAM" id="SignalP"/>
    </source>
</evidence>
<dbReference type="SMART" id="SM01330">
    <property type="entry name" value="Frizzled"/>
    <property type="match status" value="1"/>
</dbReference>
<dbReference type="Pfam" id="PF01534">
    <property type="entry name" value="Frizzled"/>
    <property type="match status" value="1"/>
</dbReference>
<protein>
    <recommendedName>
        <fullName evidence="17">Frizzled-4</fullName>
    </recommendedName>
</protein>
<keyword evidence="7 9" id="KW-1015">Disulfide bond</keyword>
<evidence type="ECO:0000313" key="16">
    <source>
        <dbReference type="Proteomes" id="UP000291343"/>
    </source>
</evidence>
<sequence>MRSFLTVITVAVLQSAHWGPYAGNKCEKITIPLCQELGYNLTVMPNFVGHEDQAQAERALQVFMPLVRYNCSRHLRFFLCSVLAPFCSEHVVGAIPSCRGLCEEVEHDCHPLISSMDFQWPAQFNCSRFPVPEHNGLCLQFSNSSTTPGGGEGRGGGGGAGAGDDADWRRDAAARQCPPDFARAREVTGVPCAPRCGRDAYYRADDKLFAERWMTAWAWLCFLSTLFTLLTFWVEPARFRYPERPVVFLALCYNAMSLIYIARVSLGAALFTCAAAGEGYSSYVAVDGLESAACTVTFLALYYCNLSAGVWWVVLAVAWFLSAAKKWSSEAVHSLASYFHIAAWAGPALLAVLALAFHRVVADELTGLCQVSEVATMGFVVAPQGILLGVGLLIGGRGAGALVQVRREVRRSGNATAKLERLMTRLAVFTALYVLPTLGALGCILYESWHRPRWRSLALLSALDCQANPGCVAGPAYHSAGVEVALLRVFLTLIVGVSSGMWVWSGKTCRSWSRLFTAPRKGDRPVPVTRV</sequence>
<dbReference type="OrthoDB" id="5959102at2759"/>
<evidence type="ECO:0000313" key="15">
    <source>
        <dbReference type="EMBL" id="RZF45948.1"/>
    </source>
</evidence>
<dbReference type="InterPro" id="IPR020067">
    <property type="entry name" value="Frizzled_dom"/>
</dbReference>
<keyword evidence="8" id="KW-0675">Receptor</keyword>
<feature type="disulfide bond" evidence="9">
    <location>
        <begin position="34"/>
        <end position="80"/>
    </location>
</feature>
<feature type="disulfide bond" evidence="9">
    <location>
        <begin position="71"/>
        <end position="109"/>
    </location>
</feature>
<dbReference type="PROSITE" id="PS50038">
    <property type="entry name" value="FZ"/>
    <property type="match status" value="1"/>
</dbReference>
<dbReference type="InterPro" id="IPR000539">
    <property type="entry name" value="Frizzled/Smoothened_7TM"/>
</dbReference>
<comment type="similarity">
    <text evidence="2">Belongs to the G-protein coupled receptor Fz/Smo family.</text>
</comment>
<comment type="caution">
    <text evidence="15">The sequence shown here is derived from an EMBL/GenBank/DDBJ whole genome shotgun (WGS) entry which is preliminary data.</text>
</comment>
<proteinExistence type="inferred from homology"/>
<dbReference type="GO" id="GO:0035567">
    <property type="term" value="P:non-canonical Wnt signaling pathway"/>
    <property type="evidence" value="ECO:0007669"/>
    <property type="project" value="TreeGrafter"/>
</dbReference>
<comment type="subcellular location">
    <subcellularLocation>
        <location evidence="1">Membrane</location>
        <topology evidence="1">Multi-pass membrane protein</topology>
    </subcellularLocation>
</comment>
<dbReference type="Proteomes" id="UP000291343">
    <property type="component" value="Unassembled WGS sequence"/>
</dbReference>
<dbReference type="Pfam" id="PF01392">
    <property type="entry name" value="Fz"/>
    <property type="match status" value="1"/>
</dbReference>
<dbReference type="GO" id="GO:0060070">
    <property type="term" value="P:canonical Wnt signaling pathway"/>
    <property type="evidence" value="ECO:0007669"/>
    <property type="project" value="TreeGrafter"/>
</dbReference>
<evidence type="ECO:0000256" key="6">
    <source>
        <dbReference type="ARBA" id="ARBA00023136"/>
    </source>
</evidence>
<feature type="transmembrane region" description="Helical" evidence="11">
    <location>
        <begin position="485"/>
        <end position="504"/>
    </location>
</feature>
<evidence type="ECO:0000256" key="10">
    <source>
        <dbReference type="SAM" id="MobiDB-lite"/>
    </source>
</evidence>
<dbReference type="SMR" id="A0A482XKX7"/>
<accession>A0A482XKX7</accession>
<feature type="region of interest" description="Disordered" evidence="10">
    <location>
        <begin position="146"/>
        <end position="165"/>
    </location>
</feature>
<evidence type="ECO:0000256" key="11">
    <source>
        <dbReference type="SAM" id="Phobius"/>
    </source>
</evidence>
<evidence type="ECO:0000256" key="1">
    <source>
        <dbReference type="ARBA" id="ARBA00004141"/>
    </source>
</evidence>
<dbReference type="GO" id="GO:0005615">
    <property type="term" value="C:extracellular space"/>
    <property type="evidence" value="ECO:0007669"/>
    <property type="project" value="TreeGrafter"/>
</dbReference>
<organism evidence="15 16">
    <name type="scientific">Laodelphax striatellus</name>
    <name type="common">Small brown planthopper</name>
    <name type="synonym">Delphax striatella</name>
    <dbReference type="NCBI Taxonomy" id="195883"/>
    <lineage>
        <taxon>Eukaryota</taxon>
        <taxon>Metazoa</taxon>
        <taxon>Ecdysozoa</taxon>
        <taxon>Arthropoda</taxon>
        <taxon>Hexapoda</taxon>
        <taxon>Insecta</taxon>
        <taxon>Pterygota</taxon>
        <taxon>Neoptera</taxon>
        <taxon>Paraneoptera</taxon>
        <taxon>Hemiptera</taxon>
        <taxon>Auchenorrhyncha</taxon>
        <taxon>Fulgoroidea</taxon>
        <taxon>Delphacidae</taxon>
        <taxon>Criomorphinae</taxon>
        <taxon>Laodelphax</taxon>
    </lineage>
</organism>
<evidence type="ECO:0000256" key="9">
    <source>
        <dbReference type="PROSITE-ProRule" id="PRU00090"/>
    </source>
</evidence>
<dbReference type="GO" id="GO:0004888">
    <property type="term" value="F:transmembrane signaling receptor activity"/>
    <property type="evidence" value="ECO:0007669"/>
    <property type="project" value="InterPro"/>
</dbReference>
<keyword evidence="16" id="KW-1185">Reference proteome</keyword>
<evidence type="ECO:0000256" key="3">
    <source>
        <dbReference type="ARBA" id="ARBA00022473"/>
    </source>
</evidence>
<feature type="domain" description="FZ" evidence="13">
    <location>
        <begin position="21"/>
        <end position="141"/>
    </location>
</feature>
<dbReference type="STRING" id="195883.A0A482XKX7"/>
<dbReference type="GO" id="GO:0017147">
    <property type="term" value="F:Wnt-protein binding"/>
    <property type="evidence" value="ECO:0007669"/>
    <property type="project" value="TreeGrafter"/>
</dbReference>
<keyword evidence="4 11" id="KW-0812">Transmembrane</keyword>
<comment type="caution">
    <text evidence="9">Lacks conserved residue(s) required for the propagation of feature annotation.</text>
</comment>
<dbReference type="SMART" id="SM00063">
    <property type="entry name" value="FRI"/>
    <property type="match status" value="1"/>
</dbReference>
<evidence type="ECO:0000259" key="14">
    <source>
        <dbReference type="PROSITE" id="PS50261"/>
    </source>
</evidence>
<evidence type="ECO:0000256" key="4">
    <source>
        <dbReference type="ARBA" id="ARBA00022692"/>
    </source>
</evidence>
<dbReference type="PANTHER" id="PTHR11309">
    <property type="entry name" value="FRIZZLED"/>
    <property type="match status" value="1"/>
</dbReference>
<name>A0A482XKX7_LAOST</name>
<feature type="transmembrane region" description="Helical" evidence="11">
    <location>
        <begin position="335"/>
        <end position="357"/>
    </location>
</feature>
<dbReference type="Gene3D" id="1.20.1070.10">
    <property type="entry name" value="Rhodopsin 7-helix transmembrane proteins"/>
    <property type="match status" value="1"/>
</dbReference>
<feature type="transmembrane region" description="Helical" evidence="11">
    <location>
        <begin position="297"/>
        <end position="323"/>
    </location>
</feature>
<feature type="compositionally biased region" description="Gly residues" evidence="10">
    <location>
        <begin position="148"/>
        <end position="162"/>
    </location>
</feature>
<keyword evidence="6 11" id="KW-0472">Membrane</keyword>
<dbReference type="PANTHER" id="PTHR11309:SF99">
    <property type="entry name" value="FRIZZLED-4"/>
    <property type="match status" value="1"/>
</dbReference>
<evidence type="ECO:0008006" key="17">
    <source>
        <dbReference type="Google" id="ProtNLM"/>
    </source>
</evidence>
<dbReference type="InterPro" id="IPR015526">
    <property type="entry name" value="Frizzled/SFRP"/>
</dbReference>
<feature type="domain" description="G-protein coupled receptors family 2 profile 2" evidence="14">
    <location>
        <begin position="210"/>
        <end position="511"/>
    </location>
</feature>